<dbReference type="SMART" id="SM00345">
    <property type="entry name" value="HTH_GNTR"/>
    <property type="match status" value="1"/>
</dbReference>
<dbReference type="GO" id="GO:0003700">
    <property type="term" value="F:DNA-binding transcription factor activity"/>
    <property type="evidence" value="ECO:0007669"/>
    <property type="project" value="InterPro"/>
</dbReference>
<organism evidence="5 6">
    <name type="scientific">Agaribacter marinus</name>
    <dbReference type="NCBI Taxonomy" id="1431249"/>
    <lineage>
        <taxon>Bacteria</taxon>
        <taxon>Pseudomonadati</taxon>
        <taxon>Pseudomonadota</taxon>
        <taxon>Gammaproteobacteria</taxon>
        <taxon>Alteromonadales</taxon>
        <taxon>Alteromonadaceae</taxon>
        <taxon>Agaribacter</taxon>
    </lineage>
</organism>
<dbReference type="EMBL" id="BSOT01000005">
    <property type="protein sequence ID" value="GLR70573.1"/>
    <property type="molecule type" value="Genomic_DNA"/>
</dbReference>
<feature type="domain" description="HTH gntR-type" evidence="4">
    <location>
        <begin position="10"/>
        <end position="78"/>
    </location>
</feature>
<dbReference type="PROSITE" id="PS50949">
    <property type="entry name" value="HTH_GNTR"/>
    <property type="match status" value="1"/>
</dbReference>
<reference evidence="5" key="2">
    <citation type="submission" date="2023-01" db="EMBL/GenBank/DDBJ databases">
        <title>Draft genome sequence of Agaribacter marinus strain NBRC 110023.</title>
        <authorList>
            <person name="Sun Q."/>
            <person name="Mori K."/>
        </authorList>
    </citation>
    <scope>NUCLEOTIDE SEQUENCE</scope>
    <source>
        <strain evidence="5">NBRC 110023</strain>
    </source>
</reference>
<dbReference type="CDD" id="cd07377">
    <property type="entry name" value="WHTH_GntR"/>
    <property type="match status" value="1"/>
</dbReference>
<dbReference type="PANTHER" id="PTHR38445:SF9">
    <property type="entry name" value="HTH-TYPE TRANSCRIPTIONAL REPRESSOR YTRA"/>
    <property type="match status" value="1"/>
</dbReference>
<keyword evidence="2" id="KW-0238">DNA-binding</keyword>
<evidence type="ECO:0000313" key="5">
    <source>
        <dbReference type="EMBL" id="GLR70573.1"/>
    </source>
</evidence>
<evidence type="ECO:0000313" key="6">
    <source>
        <dbReference type="Proteomes" id="UP001156601"/>
    </source>
</evidence>
<reference evidence="5" key="1">
    <citation type="journal article" date="2014" name="Int. J. Syst. Evol. Microbiol.">
        <title>Complete genome sequence of Corynebacterium casei LMG S-19264T (=DSM 44701T), isolated from a smear-ripened cheese.</title>
        <authorList>
            <consortium name="US DOE Joint Genome Institute (JGI-PGF)"/>
            <person name="Walter F."/>
            <person name="Albersmeier A."/>
            <person name="Kalinowski J."/>
            <person name="Ruckert C."/>
        </authorList>
    </citation>
    <scope>NUCLEOTIDE SEQUENCE</scope>
    <source>
        <strain evidence="5">NBRC 110023</strain>
    </source>
</reference>
<evidence type="ECO:0000259" key="4">
    <source>
        <dbReference type="PROSITE" id="PS50949"/>
    </source>
</evidence>
<evidence type="ECO:0000256" key="3">
    <source>
        <dbReference type="ARBA" id="ARBA00023163"/>
    </source>
</evidence>
<dbReference type="InterPro" id="IPR036388">
    <property type="entry name" value="WH-like_DNA-bd_sf"/>
</dbReference>
<keyword evidence="1" id="KW-0805">Transcription regulation</keyword>
<evidence type="ECO:0000256" key="2">
    <source>
        <dbReference type="ARBA" id="ARBA00023125"/>
    </source>
</evidence>
<dbReference type="Proteomes" id="UP001156601">
    <property type="component" value="Unassembled WGS sequence"/>
</dbReference>
<comment type="caution">
    <text evidence="5">The sequence shown here is derived from an EMBL/GenBank/DDBJ whole genome shotgun (WGS) entry which is preliminary data.</text>
</comment>
<protein>
    <recommendedName>
        <fullName evidence="4">HTH gntR-type domain-containing protein</fullName>
    </recommendedName>
</protein>
<dbReference type="SUPFAM" id="SSF46785">
    <property type="entry name" value="Winged helix' DNA-binding domain"/>
    <property type="match status" value="1"/>
</dbReference>
<dbReference type="InterPro" id="IPR036390">
    <property type="entry name" value="WH_DNA-bd_sf"/>
</dbReference>
<dbReference type="InterPro" id="IPR000524">
    <property type="entry name" value="Tscrpt_reg_HTH_GntR"/>
</dbReference>
<gene>
    <name evidence="5" type="ORF">GCM10007852_14810</name>
</gene>
<proteinExistence type="predicted"/>
<keyword evidence="6" id="KW-1185">Reference proteome</keyword>
<dbReference type="RefSeq" id="WP_284216867.1">
    <property type="nucleotide sequence ID" value="NZ_BSOT01000005.1"/>
</dbReference>
<dbReference type="PANTHER" id="PTHR38445">
    <property type="entry name" value="HTH-TYPE TRANSCRIPTIONAL REPRESSOR YTRA"/>
    <property type="match status" value="1"/>
</dbReference>
<dbReference type="Pfam" id="PF00392">
    <property type="entry name" value="GntR"/>
    <property type="match status" value="1"/>
</dbReference>
<dbReference type="GO" id="GO:0003677">
    <property type="term" value="F:DNA binding"/>
    <property type="evidence" value="ECO:0007669"/>
    <property type="project" value="UniProtKB-KW"/>
</dbReference>
<name>A0AA37SVW7_9ALTE</name>
<accession>A0AA37SVW7</accession>
<dbReference type="Gene3D" id="1.10.10.10">
    <property type="entry name" value="Winged helix-like DNA-binding domain superfamily/Winged helix DNA-binding domain"/>
    <property type="match status" value="1"/>
</dbReference>
<evidence type="ECO:0000256" key="1">
    <source>
        <dbReference type="ARBA" id="ARBA00023015"/>
    </source>
</evidence>
<keyword evidence="3" id="KW-0804">Transcription</keyword>
<dbReference type="AlphaFoldDB" id="A0AA37SVW7"/>
<sequence length="125" mass="13841">MITIDLESATPLFKQLIVQIKLAIDKSLLAPGDALPSIRQLASDLDVNAKTVAKAYRLLERDRILESKGAKGSFVRTDALDHLAFDIQQWLISELISDIDKYRLAGATDSEIRNTFSQVISKLGN</sequence>